<evidence type="ECO:0000256" key="8">
    <source>
        <dbReference type="ARBA" id="ARBA00023002"/>
    </source>
</evidence>
<feature type="binding site" evidence="9">
    <location>
        <begin position="510"/>
        <end position="511"/>
    </location>
    <ligand>
        <name>NADP(+)</name>
        <dbReference type="ChEBI" id="CHEBI:58349"/>
    </ligand>
</feature>
<sequence length="595" mass="67198">MDPRHRDNWSRELTIIYATETGNAQDYAGRVAHRCRRAHFKCRVFDVDKYPLLELVSENVIIFVVATSGTGKEPRTMTPLWKNLLRSDLPPDFFEDLHYAVFGLGDSSYEKFCWPAKKLSRRLEFLGARAICPRAEGDTQHTLGTDGAFDPWVSSLAHGLLKLFPLPPHLSLLPAEELPAPRITIFSATEAELLNDATDPLQGDNKYHMFELMKNERITAGDWYQEVRHFEFRCRDDIAYDPGDVAVIHPEASLIDVDSFLTMMGWASAADDPIRLHHVFEDQSLPDHLPQVSTLRALFTRHLDINAVPKRSFFQLLKHFATDEREREKLEEFSSPEGAEELYEYTTRVRRTIHEVLIEFRSARVPRDRIFDLFPPLRPREFSIASAAQAHPREVHLCVAIINYKTKLKARRHGVGTAFLASLPVGAKLRVGITKGLLALPPDLATPVICVGPGTGVAPARSLIEARVHGGSSDNTLYFGHRASGKDAHYAHEWTTLTESGRLAYHVAASRDGPEGTRRIYVQDLIRQDAKRIWELIDDKGAWVYISGSSNKMPAGVRAALVEVAQEEGKLGEDEARGYIARMEKEGRLFEECWS</sequence>
<comment type="cofactor">
    <cofactor evidence="2 9">
        <name>FAD</name>
        <dbReference type="ChEBI" id="CHEBI:57692"/>
    </cofactor>
</comment>
<dbReference type="Gene3D" id="2.40.30.10">
    <property type="entry name" value="Translation factors"/>
    <property type="match status" value="1"/>
</dbReference>
<keyword evidence="13" id="KW-1185">Reference proteome</keyword>
<dbReference type="InterPro" id="IPR023173">
    <property type="entry name" value="NADPH_Cyt_P450_Rdtase_alpha"/>
</dbReference>
<dbReference type="SUPFAM" id="SSF52218">
    <property type="entry name" value="Flavoproteins"/>
    <property type="match status" value="1"/>
</dbReference>
<keyword evidence="4 9" id="KW-0285">Flavoprotein</keyword>
<dbReference type="Proteomes" id="UP001203297">
    <property type="component" value="Unassembled WGS sequence"/>
</dbReference>
<feature type="binding site" evidence="9">
    <location>
        <position position="350"/>
    </location>
    <ligand>
        <name>FAD</name>
        <dbReference type="ChEBI" id="CHEBI:57692"/>
    </ligand>
</feature>
<dbReference type="PANTHER" id="PTHR19384:SF10">
    <property type="entry name" value="NADPH-DEPENDENT DIFLAVIN OXIDOREDUCTASE 1"/>
    <property type="match status" value="1"/>
</dbReference>
<dbReference type="PROSITE" id="PS50902">
    <property type="entry name" value="FLAVODOXIN_LIKE"/>
    <property type="match status" value="1"/>
</dbReference>
<dbReference type="InterPro" id="IPR001709">
    <property type="entry name" value="Flavoprot_Pyr_Nucl_cyt_Rdtase"/>
</dbReference>
<evidence type="ECO:0000256" key="9">
    <source>
        <dbReference type="HAMAP-Rule" id="MF_03178"/>
    </source>
</evidence>
<dbReference type="GO" id="GO:0050661">
    <property type="term" value="F:NADP binding"/>
    <property type="evidence" value="ECO:0007669"/>
    <property type="project" value="UniProtKB-UniRule"/>
</dbReference>
<keyword evidence="6 9" id="KW-0274">FAD</keyword>
<dbReference type="Gene3D" id="3.40.50.80">
    <property type="entry name" value="Nucleotide-binding domain of ferredoxin-NADP reductase (FNR) module"/>
    <property type="match status" value="1"/>
</dbReference>
<comment type="caution">
    <text evidence="12">The sequence shown here is derived from an EMBL/GenBank/DDBJ whole genome shotgun (WGS) entry which is preliminary data.</text>
</comment>
<name>A0AAD4M021_9AGAM</name>
<accession>A0AAD4M021</accession>
<feature type="domain" description="Flavodoxin-like" evidence="10">
    <location>
        <begin position="13"/>
        <end position="157"/>
    </location>
</feature>
<dbReference type="SUPFAM" id="SSF52343">
    <property type="entry name" value="Ferredoxin reductase-like, C-terminal NADP-linked domain"/>
    <property type="match status" value="1"/>
</dbReference>
<comment type="function">
    <text evidence="9">NADPH-dependent reductase which is a central component of the cytosolic iron-sulfur (Fe-S) protein assembly (CIA) machinery. Transfers electrons from NADPH via its FAD and FMN prosthetic groups to the [2Fe-2S] cluster of DRE2, another key component of the CIA machinery. In turn, this reduced cluster provides electrons for assembly of cytosolic iron-sulfur cluster proteins. Positively controls H(2)O(2)-induced cell death.</text>
</comment>
<dbReference type="SUPFAM" id="SSF63380">
    <property type="entry name" value="Riboflavin synthase domain-like"/>
    <property type="match status" value="1"/>
</dbReference>
<dbReference type="GO" id="GO:0010181">
    <property type="term" value="F:FMN binding"/>
    <property type="evidence" value="ECO:0007669"/>
    <property type="project" value="UniProtKB-UniRule"/>
</dbReference>
<dbReference type="Pfam" id="PF00667">
    <property type="entry name" value="FAD_binding_1"/>
    <property type="match status" value="1"/>
</dbReference>
<dbReference type="EC" id="1.18.1.-" evidence="9"/>
<dbReference type="InterPro" id="IPR001433">
    <property type="entry name" value="OxRdtase_FAD/NAD-bd"/>
</dbReference>
<evidence type="ECO:0000256" key="7">
    <source>
        <dbReference type="ARBA" id="ARBA00022857"/>
    </source>
</evidence>
<comment type="subcellular location">
    <subcellularLocation>
        <location evidence="9">Cytoplasm</location>
    </subcellularLocation>
    <subcellularLocation>
        <location evidence="9">Mitochondrion</location>
    </subcellularLocation>
    <text evidence="9">Relocalizes to mitochondria after H(2)O(2) exposure.</text>
</comment>
<comment type="similarity">
    <text evidence="9">In the C-terminal section; belongs to the flavoprotein pyridine nucleotide cytochrome reductase family.</text>
</comment>
<comment type="catalytic activity">
    <reaction evidence="9">
        <text>2 oxidized [2Fe-2S]-[protein] + NADPH = 2 reduced [2Fe-2S]-[protein] + NADP(+) + H(+)</text>
        <dbReference type="Rhea" id="RHEA:67716"/>
        <dbReference type="Rhea" id="RHEA-COMP:17327"/>
        <dbReference type="Rhea" id="RHEA-COMP:17328"/>
        <dbReference type="ChEBI" id="CHEBI:15378"/>
        <dbReference type="ChEBI" id="CHEBI:33737"/>
        <dbReference type="ChEBI" id="CHEBI:33738"/>
        <dbReference type="ChEBI" id="CHEBI:57783"/>
        <dbReference type="ChEBI" id="CHEBI:58349"/>
    </reaction>
</comment>
<dbReference type="PRINTS" id="PR00371">
    <property type="entry name" value="FPNCR"/>
</dbReference>
<dbReference type="HAMAP" id="MF_03178">
    <property type="entry name" value="NDOR1"/>
    <property type="match status" value="1"/>
</dbReference>
<dbReference type="PANTHER" id="PTHR19384">
    <property type="entry name" value="NITRIC OXIDE SYNTHASE-RELATED"/>
    <property type="match status" value="1"/>
</dbReference>
<keyword evidence="8 9" id="KW-0560">Oxidoreductase</keyword>
<evidence type="ECO:0000313" key="12">
    <source>
        <dbReference type="EMBL" id="KAI0295109.1"/>
    </source>
</evidence>
<dbReference type="Gene3D" id="1.20.990.10">
    <property type="entry name" value="NADPH-cytochrome p450 Reductase, Chain A, domain 3"/>
    <property type="match status" value="1"/>
</dbReference>
<comment type="subunit">
    <text evidence="9">Interacts with DRE2; as part of the cytosolic iron-sulfur (Fe-S) protein assembly (CIA) machinery.</text>
</comment>
<keyword evidence="5 9" id="KW-0288">FMN</keyword>
<evidence type="ECO:0000256" key="1">
    <source>
        <dbReference type="ARBA" id="ARBA00001917"/>
    </source>
</evidence>
<dbReference type="InterPro" id="IPR029039">
    <property type="entry name" value="Flavoprotein-like_sf"/>
</dbReference>
<dbReference type="PRINTS" id="PR00369">
    <property type="entry name" value="FLAVODOXIN"/>
</dbReference>
<dbReference type="GO" id="GO:0005829">
    <property type="term" value="C:cytosol"/>
    <property type="evidence" value="ECO:0007669"/>
    <property type="project" value="TreeGrafter"/>
</dbReference>
<organism evidence="12 13">
    <name type="scientific">Multifurca ochricompacta</name>
    <dbReference type="NCBI Taxonomy" id="376703"/>
    <lineage>
        <taxon>Eukaryota</taxon>
        <taxon>Fungi</taxon>
        <taxon>Dikarya</taxon>
        <taxon>Basidiomycota</taxon>
        <taxon>Agaricomycotina</taxon>
        <taxon>Agaricomycetes</taxon>
        <taxon>Russulales</taxon>
        <taxon>Russulaceae</taxon>
        <taxon>Multifurca</taxon>
    </lineage>
</organism>
<dbReference type="InterPro" id="IPR008254">
    <property type="entry name" value="Flavodoxin/NO_synth"/>
</dbReference>
<reference evidence="12" key="1">
    <citation type="journal article" date="2022" name="New Phytol.">
        <title>Evolutionary transition to the ectomycorrhizal habit in the genomes of a hyperdiverse lineage of mushroom-forming fungi.</title>
        <authorList>
            <person name="Looney B."/>
            <person name="Miyauchi S."/>
            <person name="Morin E."/>
            <person name="Drula E."/>
            <person name="Courty P.E."/>
            <person name="Kohler A."/>
            <person name="Kuo A."/>
            <person name="LaButti K."/>
            <person name="Pangilinan J."/>
            <person name="Lipzen A."/>
            <person name="Riley R."/>
            <person name="Andreopoulos W."/>
            <person name="He G."/>
            <person name="Johnson J."/>
            <person name="Nolan M."/>
            <person name="Tritt A."/>
            <person name="Barry K.W."/>
            <person name="Grigoriev I.V."/>
            <person name="Nagy L.G."/>
            <person name="Hibbett D."/>
            <person name="Henrissat B."/>
            <person name="Matheny P.B."/>
            <person name="Labbe J."/>
            <person name="Martin F.M."/>
        </authorList>
    </citation>
    <scope>NUCLEOTIDE SEQUENCE</scope>
    <source>
        <strain evidence="12">BPL690</strain>
    </source>
</reference>
<evidence type="ECO:0000256" key="5">
    <source>
        <dbReference type="ARBA" id="ARBA00022643"/>
    </source>
</evidence>
<dbReference type="GO" id="GO:0160246">
    <property type="term" value="F:NADPH-iron-sulfur [2Fe-2S] protein oxidoreductase activity"/>
    <property type="evidence" value="ECO:0007669"/>
    <property type="project" value="InterPro"/>
</dbReference>
<evidence type="ECO:0000259" key="10">
    <source>
        <dbReference type="PROSITE" id="PS50902"/>
    </source>
</evidence>
<feature type="binding site" evidence="9">
    <location>
        <begin position="66"/>
        <end position="69"/>
    </location>
    <ligand>
        <name>FMN</name>
        <dbReference type="ChEBI" id="CHEBI:58210"/>
    </ligand>
</feature>
<comment type="similarity">
    <text evidence="9">Belongs to the NADPH-dependent diflavin oxidoreductase NDOR1 family.</text>
</comment>
<dbReference type="GO" id="GO:0005739">
    <property type="term" value="C:mitochondrion"/>
    <property type="evidence" value="ECO:0007669"/>
    <property type="project" value="UniProtKB-SubCell"/>
</dbReference>
<feature type="binding site" evidence="9">
    <location>
        <begin position="380"/>
        <end position="383"/>
    </location>
    <ligand>
        <name>FAD</name>
        <dbReference type="ChEBI" id="CHEBI:57692"/>
    </ligand>
</feature>
<evidence type="ECO:0000256" key="4">
    <source>
        <dbReference type="ARBA" id="ARBA00022630"/>
    </source>
</evidence>
<dbReference type="GO" id="GO:0016226">
    <property type="term" value="P:iron-sulfur cluster assembly"/>
    <property type="evidence" value="ECO:0007669"/>
    <property type="project" value="UniProtKB-UniRule"/>
</dbReference>
<evidence type="ECO:0000259" key="11">
    <source>
        <dbReference type="PROSITE" id="PS51384"/>
    </source>
</evidence>
<feature type="binding site" evidence="9">
    <location>
        <position position="455"/>
    </location>
    <ligand>
        <name>NADP(+)</name>
        <dbReference type="ChEBI" id="CHEBI:58349"/>
    </ligand>
</feature>
<proteinExistence type="inferred from homology"/>
<dbReference type="Gene3D" id="3.40.50.360">
    <property type="match status" value="1"/>
</dbReference>
<evidence type="ECO:0000256" key="3">
    <source>
        <dbReference type="ARBA" id="ARBA00022490"/>
    </source>
</evidence>
<protein>
    <recommendedName>
        <fullName evidence="9">NADPH-dependent diflavin oxidoreductase 1</fullName>
        <ecNumber evidence="9">1.18.1.-</ecNumber>
    </recommendedName>
    <alternativeName>
        <fullName evidence="9">NADPH-dependent FMN and FAD-containing oxidoreductase</fullName>
    </alternativeName>
</protein>
<feature type="binding site" evidence="9">
    <location>
        <position position="594"/>
    </location>
    <ligand>
        <name>FAD</name>
        <dbReference type="ChEBI" id="CHEBI:57692"/>
    </ligand>
</feature>
<feature type="domain" description="FAD-binding FR-type" evidence="11">
    <location>
        <begin position="205"/>
        <end position="441"/>
    </location>
</feature>
<dbReference type="InterPro" id="IPR028879">
    <property type="entry name" value="NDOR1"/>
</dbReference>
<dbReference type="InterPro" id="IPR039261">
    <property type="entry name" value="FNR_nucleotide-bd"/>
</dbReference>
<dbReference type="Pfam" id="PF00175">
    <property type="entry name" value="NAD_binding_1"/>
    <property type="match status" value="1"/>
</dbReference>
<evidence type="ECO:0000256" key="6">
    <source>
        <dbReference type="ARBA" id="ARBA00022827"/>
    </source>
</evidence>
<dbReference type="GO" id="GO:0050660">
    <property type="term" value="F:flavin adenine dinucleotide binding"/>
    <property type="evidence" value="ECO:0007669"/>
    <property type="project" value="UniProtKB-UniRule"/>
</dbReference>
<keyword evidence="3 9" id="KW-0963">Cytoplasm</keyword>
<keyword evidence="9" id="KW-0496">Mitochondrion</keyword>
<dbReference type="AlphaFoldDB" id="A0AAD4M021"/>
<comment type="caution">
    <text evidence="9">Lacks conserved residue(s) required for the propagation of feature annotation.</text>
</comment>
<dbReference type="InterPro" id="IPR017927">
    <property type="entry name" value="FAD-bd_FR_type"/>
</dbReference>
<comment type="cofactor">
    <cofactor evidence="1 9">
        <name>FMN</name>
        <dbReference type="ChEBI" id="CHEBI:58210"/>
    </cofactor>
</comment>
<keyword evidence="7 9" id="KW-0521">NADP</keyword>
<feature type="binding site" evidence="9">
    <location>
        <begin position="104"/>
        <end position="113"/>
    </location>
    <ligand>
        <name>FMN</name>
        <dbReference type="ChEBI" id="CHEBI:58210"/>
    </ligand>
</feature>
<dbReference type="EMBL" id="WTXG01000062">
    <property type="protein sequence ID" value="KAI0295109.1"/>
    <property type="molecule type" value="Genomic_DNA"/>
</dbReference>
<feature type="binding site" evidence="9">
    <location>
        <begin position="19"/>
        <end position="24"/>
    </location>
    <ligand>
        <name>FMN</name>
        <dbReference type="ChEBI" id="CHEBI:58210"/>
    </ligand>
</feature>
<evidence type="ECO:0000313" key="13">
    <source>
        <dbReference type="Proteomes" id="UP001203297"/>
    </source>
</evidence>
<dbReference type="InterPro" id="IPR017938">
    <property type="entry name" value="Riboflavin_synthase-like_b-brl"/>
</dbReference>
<dbReference type="InterPro" id="IPR003097">
    <property type="entry name" value="CysJ-like_FAD-binding"/>
</dbReference>
<dbReference type="GO" id="GO:0016651">
    <property type="term" value="F:oxidoreductase activity, acting on NAD(P)H"/>
    <property type="evidence" value="ECO:0007669"/>
    <property type="project" value="UniProtKB-UniRule"/>
</dbReference>
<gene>
    <name evidence="9" type="primary">TAH18</name>
    <name evidence="12" type="ORF">B0F90DRAFT_1811535</name>
</gene>
<feature type="binding site" evidence="9">
    <location>
        <begin position="519"/>
        <end position="523"/>
    </location>
    <ligand>
        <name>NADP(+)</name>
        <dbReference type="ChEBI" id="CHEBI:58349"/>
    </ligand>
</feature>
<dbReference type="PROSITE" id="PS51384">
    <property type="entry name" value="FAD_FR"/>
    <property type="match status" value="1"/>
</dbReference>
<dbReference type="InterPro" id="IPR001094">
    <property type="entry name" value="Flavdoxin-like"/>
</dbReference>
<comment type="similarity">
    <text evidence="9">In the N-terminal section; belongs to the flavodoxin family.</text>
</comment>
<dbReference type="Pfam" id="PF00258">
    <property type="entry name" value="Flavodoxin_1"/>
    <property type="match status" value="1"/>
</dbReference>
<evidence type="ECO:0000256" key="2">
    <source>
        <dbReference type="ARBA" id="ARBA00001974"/>
    </source>
</evidence>